<dbReference type="Proteomes" id="UP000605259">
    <property type="component" value="Unassembled WGS sequence"/>
</dbReference>
<evidence type="ECO:0000256" key="1">
    <source>
        <dbReference type="SAM" id="SignalP"/>
    </source>
</evidence>
<accession>A0A917ART7</accession>
<reference evidence="2" key="2">
    <citation type="submission" date="2020-09" db="EMBL/GenBank/DDBJ databases">
        <authorList>
            <person name="Sun Q."/>
            <person name="Zhou Y."/>
        </authorList>
    </citation>
    <scope>NUCLEOTIDE SEQUENCE</scope>
    <source>
        <strain evidence="2">CGMCC 1.12698</strain>
    </source>
</reference>
<feature type="chain" id="PRO_5038734128" description="Lipoprotein" evidence="1">
    <location>
        <begin position="22"/>
        <end position="153"/>
    </location>
</feature>
<evidence type="ECO:0008006" key="4">
    <source>
        <dbReference type="Google" id="ProtNLM"/>
    </source>
</evidence>
<comment type="caution">
    <text evidence="2">The sequence shown here is derived from an EMBL/GenBank/DDBJ whole genome shotgun (WGS) entry which is preliminary data.</text>
</comment>
<name>A0A917ART7_9BACI</name>
<protein>
    <recommendedName>
        <fullName evidence="4">Lipoprotein</fullName>
    </recommendedName>
</protein>
<sequence length="153" mass="17973">MKKFLAMMVVSVLALVGCNQAESSTDTQEMKDSFQTLEKAQKIEVYAGDVMLYTIQQEEVGIFADHQQVDKWEPVSSLPKDIVKEHEYVFYQEETLKLGEKREPNRPMYETARLRTYKDVPYVTFAVSFMKLEMTFNMKVPEETREYLARRSF</sequence>
<organism evidence="2 3">
    <name type="scientific">Priestia taiwanensis</name>
    <dbReference type="NCBI Taxonomy" id="1347902"/>
    <lineage>
        <taxon>Bacteria</taxon>
        <taxon>Bacillati</taxon>
        <taxon>Bacillota</taxon>
        <taxon>Bacilli</taxon>
        <taxon>Bacillales</taxon>
        <taxon>Bacillaceae</taxon>
        <taxon>Priestia</taxon>
    </lineage>
</organism>
<keyword evidence="1" id="KW-0732">Signal</keyword>
<dbReference type="EMBL" id="BMFK01000001">
    <property type="protein sequence ID" value="GGE70147.1"/>
    <property type="molecule type" value="Genomic_DNA"/>
</dbReference>
<dbReference type="PROSITE" id="PS51257">
    <property type="entry name" value="PROKAR_LIPOPROTEIN"/>
    <property type="match status" value="1"/>
</dbReference>
<dbReference type="AlphaFoldDB" id="A0A917ART7"/>
<gene>
    <name evidence="2" type="ORF">GCM10007140_20130</name>
</gene>
<feature type="signal peptide" evidence="1">
    <location>
        <begin position="1"/>
        <end position="21"/>
    </location>
</feature>
<dbReference type="RefSeq" id="WP_188388230.1">
    <property type="nucleotide sequence ID" value="NZ_BMFK01000001.1"/>
</dbReference>
<reference evidence="2" key="1">
    <citation type="journal article" date="2014" name="Int. J. Syst. Evol. Microbiol.">
        <title>Complete genome sequence of Corynebacterium casei LMG S-19264T (=DSM 44701T), isolated from a smear-ripened cheese.</title>
        <authorList>
            <consortium name="US DOE Joint Genome Institute (JGI-PGF)"/>
            <person name="Walter F."/>
            <person name="Albersmeier A."/>
            <person name="Kalinowski J."/>
            <person name="Ruckert C."/>
        </authorList>
    </citation>
    <scope>NUCLEOTIDE SEQUENCE</scope>
    <source>
        <strain evidence="2">CGMCC 1.12698</strain>
    </source>
</reference>
<evidence type="ECO:0000313" key="2">
    <source>
        <dbReference type="EMBL" id="GGE70147.1"/>
    </source>
</evidence>
<proteinExistence type="predicted"/>
<evidence type="ECO:0000313" key="3">
    <source>
        <dbReference type="Proteomes" id="UP000605259"/>
    </source>
</evidence>
<keyword evidence="3" id="KW-1185">Reference proteome</keyword>